<comment type="similarity">
    <text evidence="9">Belongs to the TrpF family.</text>
</comment>
<comment type="catalytic activity">
    <reaction evidence="1 9">
        <text>N-(5-phospho-beta-D-ribosyl)anthranilate = 1-(2-carboxyphenylamino)-1-deoxy-D-ribulose 5-phosphate</text>
        <dbReference type="Rhea" id="RHEA:21540"/>
        <dbReference type="ChEBI" id="CHEBI:18277"/>
        <dbReference type="ChEBI" id="CHEBI:58613"/>
        <dbReference type="EC" id="5.3.1.24"/>
    </reaction>
</comment>
<organism evidence="11 12">
    <name type="scientific">Gordoniibacillus kamchatkensis</name>
    <dbReference type="NCBI Taxonomy" id="1590651"/>
    <lineage>
        <taxon>Bacteria</taxon>
        <taxon>Bacillati</taxon>
        <taxon>Bacillota</taxon>
        <taxon>Bacilli</taxon>
        <taxon>Bacillales</taxon>
        <taxon>Paenibacillaceae</taxon>
        <taxon>Gordoniibacillus</taxon>
    </lineage>
</organism>
<keyword evidence="7 9" id="KW-0057">Aromatic amino acid biosynthesis</keyword>
<dbReference type="InterPro" id="IPR044643">
    <property type="entry name" value="TrpF_fam"/>
</dbReference>
<evidence type="ECO:0000256" key="8">
    <source>
        <dbReference type="ARBA" id="ARBA00023235"/>
    </source>
</evidence>
<dbReference type="InterPro" id="IPR001240">
    <property type="entry name" value="PRAI_dom"/>
</dbReference>
<proteinExistence type="inferred from homology"/>
<dbReference type="Pfam" id="PF00697">
    <property type="entry name" value="PRAI"/>
    <property type="match status" value="1"/>
</dbReference>
<feature type="domain" description="N-(5'phosphoribosyl) anthranilate isomerase (PRAI)" evidence="10">
    <location>
        <begin position="4"/>
        <end position="223"/>
    </location>
</feature>
<dbReference type="EC" id="5.3.1.24" evidence="3 9"/>
<reference evidence="11 12" key="1">
    <citation type="submission" date="2014-12" db="EMBL/GenBank/DDBJ databases">
        <title>Draft genome sequence of Paenibacillus kamchatkensis strain B-2647.</title>
        <authorList>
            <person name="Karlyshev A.V."/>
            <person name="Kudryashova E.B."/>
        </authorList>
    </citation>
    <scope>NUCLEOTIDE SEQUENCE [LARGE SCALE GENOMIC DNA]</scope>
    <source>
        <strain evidence="11 12">VKM B-2647</strain>
    </source>
</reference>
<dbReference type="RefSeq" id="WP_041046887.1">
    <property type="nucleotide sequence ID" value="NZ_JXAK01000008.1"/>
</dbReference>
<dbReference type="PANTHER" id="PTHR42894:SF1">
    <property type="entry name" value="N-(5'-PHOSPHORIBOSYL)ANTHRANILATE ISOMERASE"/>
    <property type="match status" value="1"/>
</dbReference>
<evidence type="ECO:0000313" key="12">
    <source>
        <dbReference type="Proteomes" id="UP000031967"/>
    </source>
</evidence>
<dbReference type="SUPFAM" id="SSF51366">
    <property type="entry name" value="Ribulose-phoshate binding barrel"/>
    <property type="match status" value="1"/>
</dbReference>
<keyword evidence="12" id="KW-1185">Reference proteome</keyword>
<dbReference type="PANTHER" id="PTHR42894">
    <property type="entry name" value="N-(5'-PHOSPHORIBOSYL)ANTHRANILATE ISOMERASE"/>
    <property type="match status" value="1"/>
</dbReference>
<evidence type="ECO:0000256" key="7">
    <source>
        <dbReference type="ARBA" id="ARBA00023141"/>
    </source>
</evidence>
<dbReference type="HAMAP" id="MF_00135">
    <property type="entry name" value="PRAI"/>
    <property type="match status" value="1"/>
</dbReference>
<evidence type="ECO:0000256" key="4">
    <source>
        <dbReference type="ARBA" id="ARBA00022272"/>
    </source>
</evidence>
<keyword evidence="5 9" id="KW-0028">Amino-acid biosynthesis</keyword>
<dbReference type="EMBL" id="JXAK01000008">
    <property type="protein sequence ID" value="KIL41594.1"/>
    <property type="molecule type" value="Genomic_DNA"/>
</dbReference>
<dbReference type="GO" id="GO:0016853">
    <property type="term" value="F:isomerase activity"/>
    <property type="evidence" value="ECO:0007669"/>
    <property type="project" value="UniProtKB-KW"/>
</dbReference>
<evidence type="ECO:0000256" key="9">
    <source>
        <dbReference type="HAMAP-Rule" id="MF_00135"/>
    </source>
</evidence>
<keyword evidence="6 9" id="KW-0822">Tryptophan biosynthesis</keyword>
<comment type="pathway">
    <text evidence="2 9">Amino-acid biosynthesis; L-tryptophan biosynthesis; L-tryptophan from chorismate: step 3/5.</text>
</comment>
<evidence type="ECO:0000256" key="2">
    <source>
        <dbReference type="ARBA" id="ARBA00004664"/>
    </source>
</evidence>
<dbReference type="Gene3D" id="3.20.20.70">
    <property type="entry name" value="Aldolase class I"/>
    <property type="match status" value="1"/>
</dbReference>
<evidence type="ECO:0000256" key="6">
    <source>
        <dbReference type="ARBA" id="ARBA00022822"/>
    </source>
</evidence>
<dbReference type="InterPro" id="IPR011060">
    <property type="entry name" value="RibuloseP-bd_barrel"/>
</dbReference>
<evidence type="ECO:0000256" key="3">
    <source>
        <dbReference type="ARBA" id="ARBA00012572"/>
    </source>
</evidence>
<accession>A0ABR5AKM0</accession>
<dbReference type="InterPro" id="IPR013785">
    <property type="entry name" value="Aldolase_TIM"/>
</dbReference>
<comment type="caution">
    <text evidence="11">The sequence shown here is derived from an EMBL/GenBank/DDBJ whole genome shotgun (WGS) entry which is preliminary data.</text>
</comment>
<evidence type="ECO:0000256" key="1">
    <source>
        <dbReference type="ARBA" id="ARBA00001164"/>
    </source>
</evidence>
<dbReference type="Proteomes" id="UP000031967">
    <property type="component" value="Unassembled WGS sequence"/>
</dbReference>
<protein>
    <recommendedName>
        <fullName evidence="4 9">N-(5'-phosphoribosyl)anthranilate isomerase</fullName>
        <shortName evidence="9">PRAI</shortName>
        <ecNumber evidence="3 9">5.3.1.24</ecNumber>
    </recommendedName>
</protein>
<dbReference type="CDD" id="cd00405">
    <property type="entry name" value="PRAI"/>
    <property type="match status" value="1"/>
</dbReference>
<evidence type="ECO:0000256" key="5">
    <source>
        <dbReference type="ARBA" id="ARBA00022605"/>
    </source>
</evidence>
<evidence type="ECO:0000259" key="10">
    <source>
        <dbReference type="Pfam" id="PF00697"/>
    </source>
</evidence>
<sequence length="233" mass="24563">MTAVKICGVRTSDVIQSLKPLSVTHVGFVFAKSKRQVTPQQAGQLIRELRAGADAAGRPAPLAVGVFVDPSLDELAAVLAEAPLDVVQLHGKESPELCAAVRERFGVQLFKAVSIARDSDAVPADADVAAQLDRYRGTVDAILLDTHDPVYGGGSGTTFAWDCIPPYRRWAREAGVQLLVAGGLTADNVASLVADYRPDGVDVSSGVETDGMKDIAKIQAFVERVASVDHTSA</sequence>
<keyword evidence="8 9" id="KW-0413">Isomerase</keyword>
<name>A0ABR5AKM0_9BACL</name>
<evidence type="ECO:0000313" key="11">
    <source>
        <dbReference type="EMBL" id="KIL41594.1"/>
    </source>
</evidence>
<gene>
    <name evidence="9" type="primary">trpF</name>
    <name evidence="11" type="ORF">SD70_06755</name>
</gene>